<feature type="region of interest" description="Disordered" evidence="1">
    <location>
        <begin position="86"/>
        <end position="217"/>
    </location>
</feature>
<feature type="compositionally biased region" description="Polar residues" evidence="1">
    <location>
        <begin position="116"/>
        <end position="143"/>
    </location>
</feature>
<dbReference type="EMBL" id="KZ995219">
    <property type="protein sequence ID" value="RKO91128.1"/>
    <property type="molecule type" value="Genomic_DNA"/>
</dbReference>
<protein>
    <submittedName>
        <fullName evidence="2">Uncharacterized protein</fullName>
    </submittedName>
</protein>
<feature type="region of interest" description="Disordered" evidence="1">
    <location>
        <begin position="244"/>
        <end position="273"/>
    </location>
</feature>
<keyword evidence="3" id="KW-1185">Reference proteome</keyword>
<name>A0A4P9WI59_9FUNG</name>
<evidence type="ECO:0000256" key="1">
    <source>
        <dbReference type="SAM" id="MobiDB-lite"/>
    </source>
</evidence>
<gene>
    <name evidence="2" type="ORF">BDK51DRAFT_52536</name>
</gene>
<proteinExistence type="predicted"/>
<feature type="region of interest" description="Disordered" evidence="1">
    <location>
        <begin position="338"/>
        <end position="409"/>
    </location>
</feature>
<feature type="compositionally biased region" description="Low complexity" evidence="1">
    <location>
        <begin position="44"/>
        <end position="55"/>
    </location>
</feature>
<feature type="region of interest" description="Disordered" evidence="1">
    <location>
        <begin position="614"/>
        <end position="654"/>
    </location>
</feature>
<feature type="compositionally biased region" description="Pro residues" evidence="1">
    <location>
        <begin position="164"/>
        <end position="178"/>
    </location>
</feature>
<feature type="compositionally biased region" description="Low complexity" evidence="1">
    <location>
        <begin position="631"/>
        <end position="650"/>
    </location>
</feature>
<dbReference type="Proteomes" id="UP000269721">
    <property type="component" value="Unassembled WGS sequence"/>
</dbReference>
<evidence type="ECO:0000313" key="2">
    <source>
        <dbReference type="EMBL" id="RKO91128.1"/>
    </source>
</evidence>
<feature type="compositionally biased region" description="Low complexity" evidence="1">
    <location>
        <begin position="194"/>
        <end position="209"/>
    </location>
</feature>
<organism evidence="2 3">
    <name type="scientific">Blyttiomyces helicus</name>
    <dbReference type="NCBI Taxonomy" id="388810"/>
    <lineage>
        <taxon>Eukaryota</taxon>
        <taxon>Fungi</taxon>
        <taxon>Fungi incertae sedis</taxon>
        <taxon>Chytridiomycota</taxon>
        <taxon>Chytridiomycota incertae sedis</taxon>
        <taxon>Chytridiomycetes</taxon>
        <taxon>Chytridiomycetes incertae sedis</taxon>
        <taxon>Blyttiomyces</taxon>
    </lineage>
</organism>
<feature type="region of interest" description="Disordered" evidence="1">
    <location>
        <begin position="1"/>
        <end position="66"/>
    </location>
</feature>
<feature type="compositionally biased region" description="Low complexity" evidence="1">
    <location>
        <begin position="13"/>
        <end position="28"/>
    </location>
</feature>
<accession>A0A4P9WI59</accession>
<sequence length="749" mass="77993">MPAIDKLVAIFRNPNTSSTTSNNNSSSNRASKEPAKDKPPKPPAVAASSPSFPLPHMLSKPSPTPLAPYPFAYPFASFTSPAVSVAATGARADNTPRPPSSPPRDHTLPPLPKHAQQPQLNTGASVSFSKSPSTPQGSPQPAQSPRIVLRCANPDPPSLFDTLPLPPTTDPAPQPAPHTPADLKTVKKERKAAAKAAKLRTASAVAAQPAPAPRRPMKQMSLPSFASFFPVRNSQRAIASISSPIPPGLPSPIDGESALPSPVAAPPAPPPPVARPPSIASALDDGYDSDASYSLSVTAELIDDYCMDTVALMADRQRSLARRNPRAGGRVENTLLRPVASAPQLRAPGSPNGLTEPLRPPRSDARPASGLIDRPPRLQVDMPTATQAPPQPPPRDLARPLGKPQPKPTLRVAIPENAVVVTSPTLPLTAPAAMTSHPSLEVLGTEHTMTSSPDVEVPHAIPIATVSFHASPRAEVPSPAPVPASAPASVPISAPTPVPVPAPAPVPASVPARDSVLAAALLSIAVPAPVPTLAPAVPAARSPTFVPTVVPESPSTSFYNDIYTLPRVYPTPSPTLSPSSSRNPSPPSTPPPKEKTDSMRIDSGLDVVTIELDSISPPSLCPPTRPRKSFARSPSRLSLRSHSSSDSASAGEPTPLRTVLTQTLALFASLSTSPATTNTTARHRAWIHAIARFRTLRGELMELGGEDVEDVEGLGVVLSELRADVLACKLSFAALVGKYSEGFVGLVAV</sequence>
<feature type="compositionally biased region" description="Pro residues" evidence="1">
    <location>
        <begin position="263"/>
        <end position="273"/>
    </location>
</feature>
<reference evidence="3" key="1">
    <citation type="journal article" date="2018" name="Nat. Microbiol.">
        <title>Leveraging single-cell genomics to expand the fungal tree of life.</title>
        <authorList>
            <person name="Ahrendt S.R."/>
            <person name="Quandt C.A."/>
            <person name="Ciobanu D."/>
            <person name="Clum A."/>
            <person name="Salamov A."/>
            <person name="Andreopoulos B."/>
            <person name="Cheng J.F."/>
            <person name="Woyke T."/>
            <person name="Pelin A."/>
            <person name="Henrissat B."/>
            <person name="Reynolds N.K."/>
            <person name="Benny G.L."/>
            <person name="Smith M.E."/>
            <person name="James T.Y."/>
            <person name="Grigoriev I.V."/>
        </authorList>
    </citation>
    <scope>NUCLEOTIDE SEQUENCE [LARGE SCALE GENOMIC DNA]</scope>
</reference>
<evidence type="ECO:0000313" key="3">
    <source>
        <dbReference type="Proteomes" id="UP000269721"/>
    </source>
</evidence>
<dbReference type="AlphaFoldDB" id="A0A4P9WI59"/>
<feature type="region of interest" description="Disordered" evidence="1">
    <location>
        <begin position="570"/>
        <end position="600"/>
    </location>
</feature>
<feature type="compositionally biased region" description="Low complexity" evidence="1">
    <location>
        <begin position="251"/>
        <end position="262"/>
    </location>
</feature>
<feature type="compositionally biased region" description="Basic and acidic residues" evidence="1">
    <location>
        <begin position="30"/>
        <end position="40"/>
    </location>
</feature>